<dbReference type="PANTHER" id="PTHR22878">
    <property type="entry name" value="DYNEIN HEAVY CHAIN 6, AXONEMAL-LIKE-RELATED"/>
    <property type="match status" value="1"/>
</dbReference>
<dbReference type="GO" id="GO:0005930">
    <property type="term" value="C:axoneme"/>
    <property type="evidence" value="ECO:0007669"/>
    <property type="project" value="UniProtKB-SubCell"/>
</dbReference>
<evidence type="ECO:0000313" key="17">
    <source>
        <dbReference type="Proteomes" id="UP000792457"/>
    </source>
</evidence>
<keyword evidence="8" id="KW-0243">Dynein</keyword>
<dbReference type="Gene3D" id="3.20.180.20">
    <property type="entry name" value="Dynein heavy chain, N-terminal domain 2"/>
    <property type="match status" value="1"/>
</dbReference>
<keyword evidence="5" id="KW-0677">Repeat</keyword>
<dbReference type="Proteomes" id="UP000792457">
    <property type="component" value="Unassembled WGS sequence"/>
</dbReference>
<keyword evidence="12" id="KW-0206">Cytoskeleton</keyword>
<reference evidence="16" key="1">
    <citation type="submission" date="2013-04" db="EMBL/GenBank/DDBJ databases">
        <authorList>
            <person name="Qu J."/>
            <person name="Murali S.C."/>
            <person name="Bandaranaike D."/>
            <person name="Bellair M."/>
            <person name="Blankenburg K."/>
            <person name="Chao H."/>
            <person name="Dinh H."/>
            <person name="Doddapaneni H."/>
            <person name="Downs B."/>
            <person name="Dugan-Rocha S."/>
            <person name="Elkadiri S."/>
            <person name="Gnanaolivu R.D."/>
            <person name="Hernandez B."/>
            <person name="Javaid M."/>
            <person name="Jayaseelan J.C."/>
            <person name="Lee S."/>
            <person name="Li M."/>
            <person name="Ming W."/>
            <person name="Munidasa M."/>
            <person name="Muniz J."/>
            <person name="Nguyen L."/>
            <person name="Ongeri F."/>
            <person name="Osuji N."/>
            <person name="Pu L.-L."/>
            <person name="Puazo M."/>
            <person name="Qu C."/>
            <person name="Quiroz J."/>
            <person name="Raj R."/>
            <person name="Weissenberger G."/>
            <person name="Xin Y."/>
            <person name="Zou X."/>
            <person name="Han Y."/>
            <person name="Richards S."/>
            <person name="Worley K."/>
            <person name="Muzny D."/>
            <person name="Gibbs R."/>
        </authorList>
    </citation>
    <scope>NUCLEOTIDE SEQUENCE</scope>
    <source>
        <strain evidence="16">Sampled in the wild</strain>
    </source>
</reference>
<proteinExistence type="inferred from homology"/>
<dbReference type="InterPro" id="IPR026983">
    <property type="entry name" value="DHC"/>
</dbReference>
<keyword evidence="13" id="KW-0966">Cell projection</keyword>
<dbReference type="SUPFAM" id="SSF52540">
    <property type="entry name" value="P-loop containing nucleoside triphosphate hydrolases"/>
    <property type="match status" value="1"/>
</dbReference>
<dbReference type="FunFam" id="1.10.287.2620:FF:000001">
    <property type="entry name" value="Cytoplasmic dynein heavy chain 1"/>
    <property type="match status" value="1"/>
</dbReference>
<comment type="subcellular location">
    <subcellularLocation>
        <location evidence="1">Cytoplasm</location>
        <location evidence="1">Cytoskeleton</location>
        <location evidence="1">Cilium axoneme</location>
    </subcellularLocation>
</comment>
<dbReference type="Gene3D" id="1.10.287.2620">
    <property type="match status" value="1"/>
</dbReference>
<evidence type="ECO:0000256" key="12">
    <source>
        <dbReference type="ARBA" id="ARBA00023212"/>
    </source>
</evidence>
<evidence type="ECO:0000256" key="5">
    <source>
        <dbReference type="ARBA" id="ARBA00022737"/>
    </source>
</evidence>
<evidence type="ECO:0000256" key="3">
    <source>
        <dbReference type="ARBA" id="ARBA00022490"/>
    </source>
</evidence>
<keyword evidence="4" id="KW-0493">Microtubule</keyword>
<dbReference type="Gene3D" id="1.10.8.710">
    <property type="match status" value="1"/>
</dbReference>
<evidence type="ECO:0000256" key="1">
    <source>
        <dbReference type="ARBA" id="ARBA00004430"/>
    </source>
</evidence>
<dbReference type="FunFam" id="3.40.50.300:FF:000063">
    <property type="entry name" value="dynein heavy chain 6, axonemal"/>
    <property type="match status" value="1"/>
</dbReference>
<keyword evidence="17" id="KW-1185">Reference proteome</keyword>
<dbReference type="Gene3D" id="3.40.50.300">
    <property type="entry name" value="P-loop containing nucleotide triphosphate hydrolases"/>
    <property type="match status" value="2"/>
</dbReference>
<sequence length="899" mass="102370">MHCAQWKISLAARLIYENKNKATIFRKEIQELEESLWLPVTNREDLINVMSTVKSIKNMTIKADIICHEIYTGYEIIRHHGIQVPMEGICDYEKLMKEWKLLHLAASFRLKRLHGRKRKFMKIAYKEIKVFIEDAKAFAQKVIESGPGTVGTDLDLGMELLKMARQLWGKILWNELDPRTILDGMDIFVKDIHRLPKEIQNQPIATVLKEIIYNFKRSIPLIVDLKNDALCERHWQDLMKRTGITFPLSFNELTLENIFAMELHKYQDIAESIISTAVKELGIEKGLMKICEVWNSLEFQLLKHEKAEFDRGYILGGIDEINPVLEDDSMALQSMASSQFVGHFLNTVQKWEKNLKLISETLYHWCVTQAKWLYLEGVFIGGDIRQQMPNEALTFDEIDIAYRKIMLDTSKRKNVKDCCLVQGRLAELQSLISALEGLQKSLNEYLDSKRNVFSRFYFVSDDELLLILGSKEAECVQEHMVKMFDNIAKLRFVDANSDGLQAAAMISCEGEVMEFINPVVTTSRVEDWMNLVLDAMHAANRFITKKAIFFYGKMTKSSVINSKEFEWESQLRSYWVKNIDNLEVQQCTGPAGTGKTETTKDLAKALGLLCIVTNCGEGMDYKSMGKILAGLSQCGAWGCFDEFNRIDVSVLSVVSTQMRTICSALMHKLKAFLFEGQEIKLDDKVGIFITMNPGYAGRTELPESLKALFRPVVCVVPDLELICQIMLFSEGFLSAKVLAKKMTVLYKMAKEQLSKQHHYDFGLRALKSVLVMAGELKRGSPDVTEEVVLIQALRDMNLPKFVFEDVPLFLGLIYDLFPGLNCPKVLHSEFRMQVEESLKREGHTVVKEQVDKVIQLFETMNTRHSTMVVGPTGGGKSVIISMLVGDLKYASPATVSRAG</sequence>
<keyword evidence="3" id="KW-0963">Cytoplasm</keyword>
<dbReference type="Pfam" id="PF12774">
    <property type="entry name" value="AAA_6"/>
    <property type="match status" value="1"/>
</dbReference>
<dbReference type="GO" id="GO:0007018">
    <property type="term" value="P:microtubule-based movement"/>
    <property type="evidence" value="ECO:0007669"/>
    <property type="project" value="InterPro"/>
</dbReference>
<evidence type="ECO:0000256" key="13">
    <source>
        <dbReference type="ARBA" id="ARBA00023273"/>
    </source>
</evidence>
<feature type="non-terminal residue" evidence="16">
    <location>
        <position position="899"/>
    </location>
</feature>
<accession>A0A8K0NX48</accession>
<keyword evidence="9" id="KW-0175">Coiled coil</keyword>
<dbReference type="Pfam" id="PF08393">
    <property type="entry name" value="DHC_N2"/>
    <property type="match status" value="1"/>
</dbReference>
<evidence type="ECO:0000256" key="6">
    <source>
        <dbReference type="ARBA" id="ARBA00022741"/>
    </source>
</evidence>
<protein>
    <recommendedName>
        <fullName evidence="18">Dynein heavy chain</fullName>
    </recommendedName>
</protein>
<evidence type="ECO:0000256" key="11">
    <source>
        <dbReference type="ARBA" id="ARBA00023175"/>
    </source>
</evidence>
<dbReference type="AlphaFoldDB" id="A0A8K0NX48"/>
<dbReference type="EMBL" id="KZ308231">
    <property type="protein sequence ID" value="KAG8225246.1"/>
    <property type="molecule type" value="Genomic_DNA"/>
</dbReference>
<dbReference type="InterPro" id="IPR042228">
    <property type="entry name" value="Dynein_linker_3"/>
</dbReference>
<keyword evidence="6" id="KW-0547">Nucleotide-binding</keyword>
<dbReference type="FunFam" id="1.20.140.100:FF:000001">
    <property type="entry name" value="dynein heavy chain 17, axonemal"/>
    <property type="match status" value="1"/>
</dbReference>
<dbReference type="GO" id="GO:0005524">
    <property type="term" value="F:ATP binding"/>
    <property type="evidence" value="ECO:0007669"/>
    <property type="project" value="UniProtKB-KW"/>
</dbReference>
<dbReference type="GO" id="GO:0005874">
    <property type="term" value="C:microtubule"/>
    <property type="evidence" value="ECO:0007669"/>
    <property type="project" value="UniProtKB-KW"/>
</dbReference>
<comment type="similarity">
    <text evidence="2">Belongs to the dynein heavy chain family.</text>
</comment>
<gene>
    <name evidence="16" type="ORF">J437_LFUL008783</name>
</gene>
<evidence type="ECO:0000259" key="14">
    <source>
        <dbReference type="Pfam" id="PF08393"/>
    </source>
</evidence>
<dbReference type="Gene3D" id="1.20.140.100">
    <property type="entry name" value="Dynein heavy chain, N-terminal domain 2"/>
    <property type="match status" value="1"/>
</dbReference>
<dbReference type="PANTHER" id="PTHR22878:SF63">
    <property type="entry name" value="DYNEIN AXONEMAL HEAVY CHAIN 10"/>
    <property type="match status" value="1"/>
</dbReference>
<evidence type="ECO:0000259" key="15">
    <source>
        <dbReference type="Pfam" id="PF12774"/>
    </source>
</evidence>
<dbReference type="InterPro" id="IPR035699">
    <property type="entry name" value="AAA_6"/>
</dbReference>
<keyword evidence="7" id="KW-0067">ATP-binding</keyword>
<dbReference type="GO" id="GO:0051959">
    <property type="term" value="F:dynein light intermediate chain binding"/>
    <property type="evidence" value="ECO:0007669"/>
    <property type="project" value="InterPro"/>
</dbReference>
<comment type="caution">
    <text evidence="16">The sequence shown here is derived from an EMBL/GenBank/DDBJ whole genome shotgun (WGS) entry which is preliminary data.</text>
</comment>
<keyword evidence="10" id="KW-0969">Cilium</keyword>
<dbReference type="InterPro" id="IPR042222">
    <property type="entry name" value="Dynein_2_N"/>
</dbReference>
<evidence type="ECO:0000256" key="2">
    <source>
        <dbReference type="ARBA" id="ARBA00008887"/>
    </source>
</evidence>
<evidence type="ECO:0000256" key="9">
    <source>
        <dbReference type="ARBA" id="ARBA00023054"/>
    </source>
</evidence>
<dbReference type="GO" id="GO:0030286">
    <property type="term" value="C:dynein complex"/>
    <property type="evidence" value="ECO:0007669"/>
    <property type="project" value="UniProtKB-KW"/>
</dbReference>
<evidence type="ECO:0000313" key="16">
    <source>
        <dbReference type="EMBL" id="KAG8225246.1"/>
    </source>
</evidence>
<feature type="domain" description="Dynein heavy chain hydrolytic ATP-binding dynein motor region" evidence="15">
    <location>
        <begin position="587"/>
        <end position="877"/>
    </location>
</feature>
<organism evidence="16 17">
    <name type="scientific">Ladona fulva</name>
    <name type="common">Scarce chaser dragonfly</name>
    <name type="synonym">Libellula fulva</name>
    <dbReference type="NCBI Taxonomy" id="123851"/>
    <lineage>
        <taxon>Eukaryota</taxon>
        <taxon>Metazoa</taxon>
        <taxon>Ecdysozoa</taxon>
        <taxon>Arthropoda</taxon>
        <taxon>Hexapoda</taxon>
        <taxon>Insecta</taxon>
        <taxon>Pterygota</taxon>
        <taxon>Palaeoptera</taxon>
        <taxon>Odonata</taxon>
        <taxon>Epiprocta</taxon>
        <taxon>Anisoptera</taxon>
        <taxon>Libelluloidea</taxon>
        <taxon>Libellulidae</taxon>
        <taxon>Ladona</taxon>
    </lineage>
</organism>
<dbReference type="FunFam" id="3.20.180.20:FF:000001">
    <property type="entry name" value="Dynein axonemal heavy chain 5"/>
    <property type="match status" value="1"/>
</dbReference>
<keyword evidence="11" id="KW-0505">Motor protein</keyword>
<dbReference type="InterPro" id="IPR043157">
    <property type="entry name" value="Dynein_AAA1S"/>
</dbReference>
<name>A0A8K0NX48_LADFU</name>
<dbReference type="InterPro" id="IPR027417">
    <property type="entry name" value="P-loop_NTPase"/>
</dbReference>
<evidence type="ECO:0000256" key="7">
    <source>
        <dbReference type="ARBA" id="ARBA00022840"/>
    </source>
</evidence>
<dbReference type="OrthoDB" id="64868at2759"/>
<evidence type="ECO:0000256" key="10">
    <source>
        <dbReference type="ARBA" id="ARBA00023069"/>
    </source>
</evidence>
<feature type="domain" description="Dynein heavy chain linker" evidence="14">
    <location>
        <begin position="165"/>
        <end position="547"/>
    </location>
</feature>
<dbReference type="GO" id="GO:0045505">
    <property type="term" value="F:dynein intermediate chain binding"/>
    <property type="evidence" value="ECO:0007669"/>
    <property type="project" value="InterPro"/>
</dbReference>
<evidence type="ECO:0000256" key="8">
    <source>
        <dbReference type="ARBA" id="ARBA00023017"/>
    </source>
</evidence>
<dbReference type="FunFam" id="1.10.8.710:FF:000002">
    <property type="entry name" value="dynein heavy chain 17, axonemal"/>
    <property type="match status" value="1"/>
</dbReference>
<dbReference type="InterPro" id="IPR013602">
    <property type="entry name" value="Dynein_heavy_linker"/>
</dbReference>
<evidence type="ECO:0008006" key="18">
    <source>
        <dbReference type="Google" id="ProtNLM"/>
    </source>
</evidence>
<reference evidence="16" key="2">
    <citation type="submission" date="2017-10" db="EMBL/GenBank/DDBJ databases">
        <title>Ladona fulva Genome sequencing and assembly.</title>
        <authorList>
            <person name="Murali S."/>
            <person name="Richards S."/>
            <person name="Bandaranaike D."/>
            <person name="Bellair M."/>
            <person name="Blankenburg K."/>
            <person name="Chao H."/>
            <person name="Dinh H."/>
            <person name="Doddapaneni H."/>
            <person name="Dugan-Rocha S."/>
            <person name="Elkadiri S."/>
            <person name="Gnanaolivu R."/>
            <person name="Hernandez B."/>
            <person name="Skinner E."/>
            <person name="Javaid M."/>
            <person name="Lee S."/>
            <person name="Li M."/>
            <person name="Ming W."/>
            <person name="Munidasa M."/>
            <person name="Muniz J."/>
            <person name="Nguyen L."/>
            <person name="Hughes D."/>
            <person name="Osuji N."/>
            <person name="Pu L.-L."/>
            <person name="Puazo M."/>
            <person name="Qu C."/>
            <person name="Quiroz J."/>
            <person name="Raj R."/>
            <person name="Weissenberger G."/>
            <person name="Xin Y."/>
            <person name="Zou X."/>
            <person name="Han Y."/>
            <person name="Worley K."/>
            <person name="Muzny D."/>
            <person name="Gibbs R."/>
        </authorList>
    </citation>
    <scope>NUCLEOTIDE SEQUENCE</scope>
    <source>
        <strain evidence="16">Sampled in the wild</strain>
    </source>
</reference>
<evidence type="ECO:0000256" key="4">
    <source>
        <dbReference type="ARBA" id="ARBA00022701"/>
    </source>
</evidence>